<evidence type="ECO:0000313" key="1">
    <source>
        <dbReference type="EMBL" id="CAG8667555.1"/>
    </source>
</evidence>
<evidence type="ECO:0000313" key="2">
    <source>
        <dbReference type="Proteomes" id="UP000789702"/>
    </source>
</evidence>
<feature type="non-terminal residue" evidence="1">
    <location>
        <position position="1"/>
    </location>
</feature>
<proteinExistence type="predicted"/>
<organism evidence="1 2">
    <name type="scientific">Dentiscutata heterogama</name>
    <dbReference type="NCBI Taxonomy" id="1316150"/>
    <lineage>
        <taxon>Eukaryota</taxon>
        <taxon>Fungi</taxon>
        <taxon>Fungi incertae sedis</taxon>
        <taxon>Mucoromycota</taxon>
        <taxon>Glomeromycotina</taxon>
        <taxon>Glomeromycetes</taxon>
        <taxon>Diversisporales</taxon>
        <taxon>Gigasporaceae</taxon>
        <taxon>Dentiscutata</taxon>
    </lineage>
</organism>
<reference evidence="1" key="1">
    <citation type="submission" date="2021-06" db="EMBL/GenBank/DDBJ databases">
        <authorList>
            <person name="Kallberg Y."/>
            <person name="Tangrot J."/>
            <person name="Rosling A."/>
        </authorList>
    </citation>
    <scope>NUCLEOTIDE SEQUENCE</scope>
    <source>
        <strain evidence="1">IL203A</strain>
    </source>
</reference>
<keyword evidence="2" id="KW-1185">Reference proteome</keyword>
<gene>
    <name evidence="1" type="ORF">DHETER_LOCUS10035</name>
</gene>
<comment type="caution">
    <text evidence="1">The sequence shown here is derived from an EMBL/GenBank/DDBJ whole genome shotgun (WGS) entry which is preliminary data.</text>
</comment>
<accession>A0ACA9NNC0</accession>
<dbReference type="Proteomes" id="UP000789702">
    <property type="component" value="Unassembled WGS sequence"/>
</dbReference>
<dbReference type="EMBL" id="CAJVPU010018726">
    <property type="protein sequence ID" value="CAG8667555.1"/>
    <property type="molecule type" value="Genomic_DNA"/>
</dbReference>
<protein>
    <submittedName>
        <fullName evidence="1">2447_t:CDS:1</fullName>
    </submittedName>
</protein>
<name>A0ACA9NNC0_9GLOM</name>
<feature type="non-terminal residue" evidence="1">
    <location>
        <position position="186"/>
    </location>
</feature>
<sequence length="186" mass="21906">NFILKKVEQHNLVKKFNNILLGTIYDIMLNIRETKVRYAAHNLDNDMKKYEFASFNINNYSIKVIKLSQKYQARLVIIPCKNINNCLVPDLDFTSMYLTTIITMNISLETEVLTTSSDLSLNTIFDNNQIIMKFKPYYDQEEKMVLMLLMYKKLLEEHAKAKRLIKEYKNNPVKLAYFLSKSNALK</sequence>